<dbReference type="AlphaFoldDB" id="A0A5S3Z3R6"/>
<dbReference type="EMBL" id="PNCG01000013">
    <property type="protein sequence ID" value="TMP86671.1"/>
    <property type="molecule type" value="Genomic_DNA"/>
</dbReference>
<reference evidence="2" key="2">
    <citation type="submission" date="2019-06" db="EMBL/GenBank/DDBJ databases">
        <title>Co-occurence of chitin degradation, pigmentation and bioactivity in marine Pseudoalteromonas.</title>
        <authorList>
            <person name="Sonnenschein E.C."/>
            <person name="Bech P.K."/>
        </authorList>
    </citation>
    <scope>NUCLEOTIDE SEQUENCE [LARGE SCALE GENOMIC DNA]</scope>
    <source>
        <strain evidence="2">S2897</strain>
    </source>
</reference>
<organism evidence="1 2">
    <name type="scientific">Pseudoalteromonas ruthenica</name>
    <dbReference type="NCBI Taxonomy" id="151081"/>
    <lineage>
        <taxon>Bacteria</taxon>
        <taxon>Pseudomonadati</taxon>
        <taxon>Pseudomonadota</taxon>
        <taxon>Gammaproteobacteria</taxon>
        <taxon>Alteromonadales</taxon>
        <taxon>Pseudoalteromonadaceae</taxon>
        <taxon>Pseudoalteromonas</taxon>
    </lineage>
</organism>
<proteinExistence type="predicted"/>
<gene>
    <name evidence="1" type="ORF">CWC05_12710</name>
</gene>
<reference evidence="1 2" key="1">
    <citation type="submission" date="2017-12" db="EMBL/GenBank/DDBJ databases">
        <authorList>
            <person name="Paulsen S."/>
            <person name="Gram L.K."/>
        </authorList>
    </citation>
    <scope>NUCLEOTIDE SEQUENCE [LARGE SCALE GENOMIC DNA]</scope>
    <source>
        <strain evidence="1 2">S2897</strain>
    </source>
</reference>
<evidence type="ECO:0008006" key="3">
    <source>
        <dbReference type="Google" id="ProtNLM"/>
    </source>
</evidence>
<sequence>MTRKVSTLEQITQWIEHTNNEFTPQRQSCYQLMDNFADFYPAAFLDNAYFVVVDTLPKPDFPELRQLGLGTFIDMDAAGITYNNTYYLQPHVAKNLRVHFHELVHVAQWQHLGMAQFIARYMQEIQSVGYMDAPLEKMAYALDNHFSLDGAPFDVPRFVAQHL</sequence>
<protein>
    <recommendedName>
        <fullName evidence="3">DUF4157 domain-containing protein</fullName>
    </recommendedName>
</protein>
<evidence type="ECO:0000313" key="2">
    <source>
        <dbReference type="Proteomes" id="UP000305874"/>
    </source>
</evidence>
<dbReference type="Proteomes" id="UP000305874">
    <property type="component" value="Unassembled WGS sequence"/>
</dbReference>
<name>A0A5S3Z3R6_9GAMM</name>
<accession>A0A5S3Z3R6</accession>
<evidence type="ECO:0000313" key="1">
    <source>
        <dbReference type="EMBL" id="TMP86671.1"/>
    </source>
</evidence>
<comment type="caution">
    <text evidence="1">The sequence shown here is derived from an EMBL/GenBank/DDBJ whole genome shotgun (WGS) entry which is preliminary data.</text>
</comment>